<reference evidence="4 5" key="1">
    <citation type="journal article" date="2015" name="Nature">
        <title>rRNA introns, odd ribosomes, and small enigmatic genomes across a large radiation of phyla.</title>
        <authorList>
            <person name="Brown C.T."/>
            <person name="Hug L.A."/>
            <person name="Thomas B.C."/>
            <person name="Sharon I."/>
            <person name="Castelle C.J."/>
            <person name="Singh A."/>
            <person name="Wilkins M.J."/>
            <person name="Williams K.H."/>
            <person name="Banfield J.F."/>
        </authorList>
    </citation>
    <scope>NUCLEOTIDE SEQUENCE [LARGE SCALE GENOMIC DNA]</scope>
</reference>
<dbReference type="Pfam" id="PF13439">
    <property type="entry name" value="Glyco_transf_4"/>
    <property type="match status" value="1"/>
</dbReference>
<dbReference type="PANTHER" id="PTHR45947">
    <property type="entry name" value="SULFOQUINOVOSYL TRANSFERASE SQD2"/>
    <property type="match status" value="1"/>
</dbReference>
<keyword evidence="1" id="KW-0812">Transmembrane</keyword>
<dbReference type="PANTHER" id="PTHR45947:SF3">
    <property type="entry name" value="SULFOQUINOVOSYL TRANSFERASE SQD2"/>
    <property type="match status" value="1"/>
</dbReference>
<accession>A0A0G1FM36</accession>
<evidence type="ECO:0000313" key="4">
    <source>
        <dbReference type="EMBL" id="KKS96076.1"/>
    </source>
</evidence>
<dbReference type="STRING" id="1618443.UV73_C0012G0104"/>
<dbReference type="Gene3D" id="3.40.50.2000">
    <property type="entry name" value="Glycogen Phosphorylase B"/>
    <property type="match status" value="2"/>
</dbReference>
<dbReference type="InterPro" id="IPR001296">
    <property type="entry name" value="Glyco_trans_1"/>
</dbReference>
<evidence type="ECO:0000313" key="5">
    <source>
        <dbReference type="Proteomes" id="UP000034894"/>
    </source>
</evidence>
<feature type="transmembrane region" description="Helical" evidence="1">
    <location>
        <begin position="80"/>
        <end position="100"/>
    </location>
</feature>
<name>A0A0G1FM36_9BACT</name>
<feature type="domain" description="Glycosyltransferase subfamily 4-like N-terminal" evidence="3">
    <location>
        <begin position="14"/>
        <end position="191"/>
    </location>
</feature>
<evidence type="ECO:0000259" key="2">
    <source>
        <dbReference type="Pfam" id="PF00534"/>
    </source>
</evidence>
<evidence type="ECO:0000259" key="3">
    <source>
        <dbReference type="Pfam" id="PF13439"/>
    </source>
</evidence>
<evidence type="ECO:0000256" key="1">
    <source>
        <dbReference type="SAM" id="Phobius"/>
    </source>
</evidence>
<feature type="transmembrane region" description="Helical" evidence="1">
    <location>
        <begin position="107"/>
        <end position="126"/>
    </location>
</feature>
<gene>
    <name evidence="4" type="ORF">UV73_C0012G0104</name>
</gene>
<protein>
    <submittedName>
        <fullName evidence="4">Group 1 glycosyl transferase</fullName>
    </submittedName>
</protein>
<dbReference type="SUPFAM" id="SSF53756">
    <property type="entry name" value="UDP-Glycosyltransferase/glycogen phosphorylase"/>
    <property type="match status" value="1"/>
</dbReference>
<keyword evidence="1" id="KW-0472">Membrane</keyword>
<dbReference type="CDD" id="cd03801">
    <property type="entry name" value="GT4_PimA-like"/>
    <property type="match status" value="1"/>
</dbReference>
<sequence length="397" mass="45695">MKVLLITPTFFPDVGGVETMLLRFCDYLVKKRIYTEVITFNPLFTVKSTPIREISNKYLTIIRIPWLGYGLFNVFEKYPIIQFFYLVPALTLTTLFYLMFNKSRPRIIHAFGLSAAFAGGIVSRILKIANITDLCTVYRLPQRPILALFVKRILGWSNYIRANNPKGKEELIKIGLNAQKIGIISPPVDESLFRPMSKIKVRKKLGLTQNKFIALFVGRMVESKNVDLAVKITSLIHDRNIIFIFIGEGPLQYMVEKIAKKDKRVKYMSNVRYEDLVYYYNTADILLCAAVDEKLLSFVGREALMCGLPILAPNVGNYFGISYKINKNLVPSRVGKLIHPQPKEFARYLEKLIIYKKRNNKIPFSKDDCRKHALENYSSSALNWIGDIYKTIESNKF</sequence>
<proteinExistence type="predicted"/>
<dbReference type="EMBL" id="LCFP01000012">
    <property type="protein sequence ID" value="KKS96076.1"/>
    <property type="molecule type" value="Genomic_DNA"/>
</dbReference>
<keyword evidence="4" id="KW-0808">Transferase</keyword>
<dbReference type="InterPro" id="IPR050194">
    <property type="entry name" value="Glycosyltransferase_grp1"/>
</dbReference>
<comment type="caution">
    <text evidence="4">The sequence shown here is derived from an EMBL/GenBank/DDBJ whole genome shotgun (WGS) entry which is preliminary data.</text>
</comment>
<dbReference type="AlphaFoldDB" id="A0A0G1FM36"/>
<organism evidence="4 5">
    <name type="scientific">Candidatus Gottesmanbacteria bacterium GW2011_GWA2_43_14</name>
    <dbReference type="NCBI Taxonomy" id="1618443"/>
    <lineage>
        <taxon>Bacteria</taxon>
        <taxon>Candidatus Gottesmaniibacteriota</taxon>
    </lineage>
</organism>
<feature type="domain" description="Glycosyl transferase family 1" evidence="2">
    <location>
        <begin position="199"/>
        <end position="360"/>
    </location>
</feature>
<dbReference type="GO" id="GO:0016757">
    <property type="term" value="F:glycosyltransferase activity"/>
    <property type="evidence" value="ECO:0007669"/>
    <property type="project" value="InterPro"/>
</dbReference>
<dbReference type="Proteomes" id="UP000034894">
    <property type="component" value="Unassembled WGS sequence"/>
</dbReference>
<dbReference type="Pfam" id="PF00534">
    <property type="entry name" value="Glycos_transf_1"/>
    <property type="match status" value="1"/>
</dbReference>
<keyword evidence="1" id="KW-1133">Transmembrane helix</keyword>
<dbReference type="InterPro" id="IPR028098">
    <property type="entry name" value="Glyco_trans_4-like_N"/>
</dbReference>